<name>A0A087E987_9BIFI</name>
<evidence type="ECO:0000313" key="2">
    <source>
        <dbReference type="EMBL" id="KFJ04338.1"/>
    </source>
</evidence>
<comment type="caution">
    <text evidence="2">The sequence shown here is derived from an EMBL/GenBank/DDBJ whole genome shotgun (WGS) entry which is preliminary data.</text>
</comment>
<sequence length="150" mass="16904">MRLSSQFLDEIGRIGEMLRFHPTVIWRISLWSVCSQARAPRSVTGNPRFPAAWSCVFSPKRASRSAPDNPRPNPRVAVKQTRAEHRVTSWGETAGRRFRPSREGLCLFGILRRSPRLVWSQAAEHPQKDGGSGARFAYGESIDERQVSAC</sequence>
<dbReference type="EMBL" id="JGZT01000002">
    <property type="protein sequence ID" value="KFJ04338.1"/>
    <property type="molecule type" value="Genomic_DNA"/>
</dbReference>
<protein>
    <submittedName>
        <fullName evidence="2">Uncharacterized protein</fullName>
    </submittedName>
</protein>
<proteinExistence type="predicted"/>
<accession>A0A087E987</accession>
<gene>
    <name evidence="2" type="ORF">THER5_1970</name>
</gene>
<dbReference type="AlphaFoldDB" id="A0A087E987"/>
<organism evidence="2 3">
    <name type="scientific">Bifidobacterium thermacidophilum subsp. thermacidophilum</name>
    <dbReference type="NCBI Taxonomy" id="79262"/>
    <lineage>
        <taxon>Bacteria</taxon>
        <taxon>Bacillati</taxon>
        <taxon>Actinomycetota</taxon>
        <taxon>Actinomycetes</taxon>
        <taxon>Bifidobacteriales</taxon>
        <taxon>Bifidobacteriaceae</taxon>
        <taxon>Bifidobacterium</taxon>
    </lineage>
</organism>
<reference evidence="2 3" key="1">
    <citation type="submission" date="2014-03" db="EMBL/GenBank/DDBJ databases">
        <title>Genomics of Bifidobacteria.</title>
        <authorList>
            <person name="Ventura M."/>
            <person name="Milani C."/>
            <person name="Lugli G.A."/>
        </authorList>
    </citation>
    <scope>NUCLEOTIDE SEQUENCE [LARGE SCALE GENOMIC DNA]</scope>
    <source>
        <strain evidence="2 3">LMG 21395</strain>
    </source>
</reference>
<dbReference type="Proteomes" id="UP000029003">
    <property type="component" value="Unassembled WGS sequence"/>
</dbReference>
<evidence type="ECO:0000256" key="1">
    <source>
        <dbReference type="SAM" id="MobiDB-lite"/>
    </source>
</evidence>
<feature type="region of interest" description="Disordered" evidence="1">
    <location>
        <begin position="61"/>
        <end position="89"/>
    </location>
</feature>
<evidence type="ECO:0000313" key="3">
    <source>
        <dbReference type="Proteomes" id="UP000029003"/>
    </source>
</evidence>